<dbReference type="Proteomes" id="UP000075243">
    <property type="component" value="Unassembled WGS sequence"/>
</dbReference>
<name>A0A151QSA0_CAJCA</name>
<keyword evidence="2" id="KW-1185">Reference proteome</keyword>
<dbReference type="AlphaFoldDB" id="A0A151QSA0"/>
<gene>
    <name evidence="1" type="ORF">KK1_045977</name>
</gene>
<organism evidence="1 2">
    <name type="scientific">Cajanus cajan</name>
    <name type="common">Pigeon pea</name>
    <name type="synonym">Cajanus indicus</name>
    <dbReference type="NCBI Taxonomy" id="3821"/>
    <lineage>
        <taxon>Eukaryota</taxon>
        <taxon>Viridiplantae</taxon>
        <taxon>Streptophyta</taxon>
        <taxon>Embryophyta</taxon>
        <taxon>Tracheophyta</taxon>
        <taxon>Spermatophyta</taxon>
        <taxon>Magnoliopsida</taxon>
        <taxon>eudicotyledons</taxon>
        <taxon>Gunneridae</taxon>
        <taxon>Pentapetalae</taxon>
        <taxon>rosids</taxon>
        <taxon>fabids</taxon>
        <taxon>Fabales</taxon>
        <taxon>Fabaceae</taxon>
        <taxon>Papilionoideae</taxon>
        <taxon>50 kb inversion clade</taxon>
        <taxon>NPAAA clade</taxon>
        <taxon>indigoferoid/millettioid clade</taxon>
        <taxon>Phaseoleae</taxon>
        <taxon>Cajanus</taxon>
    </lineage>
</organism>
<dbReference type="EMBL" id="KQ484964">
    <property type="protein sequence ID" value="KYP33188.1"/>
    <property type="molecule type" value="Genomic_DNA"/>
</dbReference>
<feature type="non-terminal residue" evidence="1">
    <location>
        <position position="1"/>
    </location>
</feature>
<protein>
    <submittedName>
        <fullName evidence="1">Uncharacterized protein</fullName>
    </submittedName>
</protein>
<evidence type="ECO:0000313" key="2">
    <source>
        <dbReference type="Proteomes" id="UP000075243"/>
    </source>
</evidence>
<dbReference type="Gramene" id="C.cajan_45053.t">
    <property type="protein sequence ID" value="C.cajan_45053.t.cds1"/>
    <property type="gene ID" value="C.cajan_45053"/>
</dbReference>
<evidence type="ECO:0000313" key="1">
    <source>
        <dbReference type="EMBL" id="KYP33188.1"/>
    </source>
</evidence>
<reference evidence="1" key="1">
    <citation type="journal article" date="2012" name="Nat. Biotechnol.">
        <title>Draft genome sequence of pigeonpea (Cajanus cajan), an orphan legume crop of resource-poor farmers.</title>
        <authorList>
            <person name="Varshney R.K."/>
            <person name="Chen W."/>
            <person name="Li Y."/>
            <person name="Bharti A.K."/>
            <person name="Saxena R.K."/>
            <person name="Schlueter J.A."/>
            <person name="Donoghue M.T."/>
            <person name="Azam S."/>
            <person name="Fan G."/>
            <person name="Whaley A.M."/>
            <person name="Farmer A.D."/>
            <person name="Sheridan J."/>
            <person name="Iwata A."/>
            <person name="Tuteja R."/>
            <person name="Penmetsa R.V."/>
            <person name="Wu W."/>
            <person name="Upadhyaya H.D."/>
            <person name="Yang S.P."/>
            <person name="Shah T."/>
            <person name="Saxena K.B."/>
            <person name="Michael T."/>
            <person name="McCombie W.R."/>
            <person name="Yang B."/>
            <person name="Zhang G."/>
            <person name="Yang H."/>
            <person name="Wang J."/>
            <person name="Spillane C."/>
            <person name="Cook D.R."/>
            <person name="May G.D."/>
            <person name="Xu X."/>
            <person name="Jackson S.A."/>
        </authorList>
    </citation>
    <scope>NUCLEOTIDE SEQUENCE [LARGE SCALE GENOMIC DNA]</scope>
</reference>
<sequence>FSTKAQEEIFNKSFACKDIVLPKVLYPSWLTKEGFDFQNLLFAQGHKFINLNGLYYPDLVRVFYYNLCKNNDRVLVSEVNCVTITMIEDVYEKVVGLEKTGIFPNFSNLKEKGVEVKKDVFFESMLRYISAWEVDKDTKKRNSKMVTYNVGGLFIDDRLLHCCIAWVLAARGSNHAQISEDDMILMATLKNEVEVNWIYVLEDTMLKTIRLMDYKCPYALFISKVLAHYEVPLQSEAMEVTREAHNVKDRALKMMKLVKHVGRWKAKMHDYSEIKA</sequence>
<proteinExistence type="predicted"/>
<accession>A0A151QSA0</accession>